<dbReference type="Proteomes" id="UP000317023">
    <property type="component" value="Unassembled WGS sequence"/>
</dbReference>
<reference evidence="1 2" key="1">
    <citation type="journal article" date="2019" name="Appl. Microbiol. Biotechnol.">
        <title>Differential efficiency of wild type rhizogenic strains for rol gene transformation of plants.</title>
        <authorList>
            <person name="Desmet S."/>
            <person name="De Keyser E."/>
            <person name="Van Vaerenbergh J."/>
            <person name="Baeyen S."/>
            <person name="Van Huylenbroeck J."/>
            <person name="Geelen D."/>
            <person name="Dhooghe E."/>
        </authorList>
    </citation>
    <scope>NUCLEOTIDE SEQUENCE [LARGE SCALE GENOMIC DNA]</scope>
    <source>
        <strain evidence="1 2">MAFF210266</strain>
    </source>
</reference>
<proteinExistence type="predicted"/>
<gene>
    <name evidence="1" type="ORF">EXN61_10230</name>
</gene>
<dbReference type="AlphaFoldDB" id="A0A546Y3C1"/>
<comment type="caution">
    <text evidence="1">The sequence shown here is derived from an EMBL/GenBank/DDBJ whole genome shotgun (WGS) entry which is preliminary data.</text>
</comment>
<dbReference type="RefSeq" id="WP_142856372.1">
    <property type="nucleotide sequence ID" value="NZ_SGOE01000002.1"/>
</dbReference>
<evidence type="ECO:0000313" key="1">
    <source>
        <dbReference type="EMBL" id="TRB07473.1"/>
    </source>
</evidence>
<sequence>MLRKIIRRPKYLRSGELAYVLPHSYVKERHELLLTVSLVTNRYLFGLVYSGLCPQYFRSMGEGSGVFVSLVVPTDELNLGISKPGDIDILVIPYQDNALILDQILAIEVKVVRASFFNQGRSPNSMGMTQADGLLKMGFPYVAVAHLIVSDESPEHAWRPMGIAEILDEFGNCRMLPEMNVDWMPIDLMERAMGKMKSARSSKNLGLAAAFLASREEDLNGAGLRGTWYPNVEPASVNDFVQRSTLEKIVSLFHENPTAFMDIPRYDP</sequence>
<name>A0A546Y3C1_AGRTU</name>
<evidence type="ECO:0000313" key="2">
    <source>
        <dbReference type="Proteomes" id="UP000317023"/>
    </source>
</evidence>
<dbReference type="EMBL" id="SGOE01000002">
    <property type="protein sequence ID" value="TRB07473.1"/>
    <property type="molecule type" value="Genomic_DNA"/>
</dbReference>
<protein>
    <submittedName>
        <fullName evidence="1">Uncharacterized protein</fullName>
    </submittedName>
</protein>
<organism evidence="1 2">
    <name type="scientific">Agrobacterium tumefaciens</name>
    <dbReference type="NCBI Taxonomy" id="358"/>
    <lineage>
        <taxon>Bacteria</taxon>
        <taxon>Pseudomonadati</taxon>
        <taxon>Pseudomonadota</taxon>
        <taxon>Alphaproteobacteria</taxon>
        <taxon>Hyphomicrobiales</taxon>
        <taxon>Rhizobiaceae</taxon>
        <taxon>Rhizobium/Agrobacterium group</taxon>
        <taxon>Agrobacterium</taxon>
        <taxon>Agrobacterium tumefaciens complex</taxon>
    </lineage>
</organism>
<accession>A0A546Y3C1</accession>